<organism evidence="1 2">
    <name type="scientific">Isoalcanivorax pacificus W11-5</name>
    <dbReference type="NCBI Taxonomy" id="391936"/>
    <lineage>
        <taxon>Bacteria</taxon>
        <taxon>Pseudomonadati</taxon>
        <taxon>Pseudomonadota</taxon>
        <taxon>Gammaproteobacteria</taxon>
        <taxon>Oceanospirillales</taxon>
        <taxon>Alcanivoracaceae</taxon>
        <taxon>Isoalcanivorax</taxon>
    </lineage>
</organism>
<keyword evidence="2" id="KW-1185">Reference proteome</keyword>
<gene>
    <name evidence="1" type="ORF">S7S_04025</name>
</gene>
<dbReference type="EMBL" id="CP004387">
    <property type="protein sequence ID" value="AJD47227.1"/>
    <property type="molecule type" value="Genomic_DNA"/>
</dbReference>
<sequence>MQLGLFRFTDIDVTEWLALLNDAGVNRYLPLAPTPRDASAACQWMADKDPGGPAKVMAPERLTGVRRLPVSALRA</sequence>
<evidence type="ECO:0000313" key="1">
    <source>
        <dbReference type="EMBL" id="AJD47227.1"/>
    </source>
</evidence>
<evidence type="ECO:0000313" key="2">
    <source>
        <dbReference type="Proteomes" id="UP000006764"/>
    </source>
</evidence>
<reference evidence="1 2" key="1">
    <citation type="journal article" date="2012" name="J. Bacteriol.">
        <title>Genome sequence of an alkane-degrading bacterium, Alcanivorax pacificus type strain W11-5, isolated from deep sea sediment.</title>
        <authorList>
            <person name="Lai Q."/>
            <person name="Shao Z."/>
        </authorList>
    </citation>
    <scope>NUCLEOTIDE SEQUENCE [LARGE SCALE GENOMIC DNA]</scope>
    <source>
        <strain evidence="1 2">W11-5</strain>
    </source>
</reference>
<dbReference type="AlphaFoldDB" id="A0A0B4XLG7"/>
<proteinExistence type="predicted"/>
<dbReference type="HOGENOM" id="CLU_2662920_0_0_6"/>
<accession>A0A0B4XLG7</accession>
<dbReference type="STRING" id="391936.S7S_04025"/>
<dbReference type="Proteomes" id="UP000006764">
    <property type="component" value="Chromosome"/>
</dbReference>
<dbReference type="KEGG" id="apac:S7S_04025"/>
<name>A0A0B4XLG7_9GAMM</name>
<protein>
    <submittedName>
        <fullName evidence="1">Uncharacterized protein</fullName>
    </submittedName>
</protein>